<dbReference type="Gene3D" id="3.40.50.150">
    <property type="entry name" value="Vaccinia Virus protein VP39"/>
    <property type="match status" value="1"/>
</dbReference>
<sequence>MLYQRPLGYLLGLEGVALLRAFTEDHDAEFASDRIAEIRRLLDDPALDTEPVSGVRTDTVRGYEVWSATYDEPGNGLFPMEEAILREIVDPLPAGVAVDAACGTGRHSERLTALGHRVIGVDSSPDMLARARTRVPAAEFTHGDLHALPLDDDSADLVLCTLALTHVADLKPVFGEFARVLRPGGRLIVSDVHQELVALGSVPRVVLANGERGFLPAYRHRAADYLDAALPLGLTVRRCIEPKMTIGEAPTGLRDDLDPGPWEGWPWSLHPIAPAAQRAAFHGTPALILWEFEAPS</sequence>
<evidence type="ECO:0000313" key="3">
    <source>
        <dbReference type="Proteomes" id="UP000604117"/>
    </source>
</evidence>
<dbReference type="InterPro" id="IPR050508">
    <property type="entry name" value="Methyltransf_Superfamily"/>
</dbReference>
<protein>
    <recommendedName>
        <fullName evidence="1">Methyltransferase type 11 domain-containing protein</fullName>
    </recommendedName>
</protein>
<dbReference type="EMBL" id="BONE01000011">
    <property type="protein sequence ID" value="GIF72365.1"/>
    <property type="molecule type" value="Genomic_DNA"/>
</dbReference>
<dbReference type="PANTHER" id="PTHR42912">
    <property type="entry name" value="METHYLTRANSFERASE"/>
    <property type="match status" value="1"/>
</dbReference>
<dbReference type="SUPFAM" id="SSF53335">
    <property type="entry name" value="S-adenosyl-L-methionine-dependent methyltransferases"/>
    <property type="match status" value="1"/>
</dbReference>
<dbReference type="InterPro" id="IPR013216">
    <property type="entry name" value="Methyltransf_11"/>
</dbReference>
<gene>
    <name evidence="2" type="ORF">Asi02nite_18830</name>
</gene>
<dbReference type="RefSeq" id="WP_203711818.1">
    <property type="nucleotide sequence ID" value="NZ_BONE01000011.1"/>
</dbReference>
<name>A0ABQ4CM48_9ACTN</name>
<comment type="caution">
    <text evidence="2">The sequence shown here is derived from an EMBL/GenBank/DDBJ whole genome shotgun (WGS) entry which is preliminary data.</text>
</comment>
<reference evidence="2 3" key="1">
    <citation type="submission" date="2021-01" db="EMBL/GenBank/DDBJ databases">
        <title>Whole genome shotgun sequence of Asanoa siamensis NBRC 107932.</title>
        <authorList>
            <person name="Komaki H."/>
            <person name="Tamura T."/>
        </authorList>
    </citation>
    <scope>NUCLEOTIDE SEQUENCE [LARGE SCALE GENOMIC DNA]</scope>
    <source>
        <strain evidence="2 3">NBRC 107932</strain>
    </source>
</reference>
<evidence type="ECO:0000313" key="2">
    <source>
        <dbReference type="EMBL" id="GIF72365.1"/>
    </source>
</evidence>
<organism evidence="2 3">
    <name type="scientific">Asanoa siamensis</name>
    <dbReference type="NCBI Taxonomy" id="926357"/>
    <lineage>
        <taxon>Bacteria</taxon>
        <taxon>Bacillati</taxon>
        <taxon>Actinomycetota</taxon>
        <taxon>Actinomycetes</taxon>
        <taxon>Micromonosporales</taxon>
        <taxon>Micromonosporaceae</taxon>
        <taxon>Asanoa</taxon>
    </lineage>
</organism>
<dbReference type="CDD" id="cd02440">
    <property type="entry name" value="AdoMet_MTases"/>
    <property type="match status" value="1"/>
</dbReference>
<accession>A0ABQ4CM48</accession>
<dbReference type="Proteomes" id="UP000604117">
    <property type="component" value="Unassembled WGS sequence"/>
</dbReference>
<proteinExistence type="predicted"/>
<feature type="domain" description="Methyltransferase type 11" evidence="1">
    <location>
        <begin position="98"/>
        <end position="189"/>
    </location>
</feature>
<keyword evidence="3" id="KW-1185">Reference proteome</keyword>
<evidence type="ECO:0000259" key="1">
    <source>
        <dbReference type="Pfam" id="PF08241"/>
    </source>
</evidence>
<dbReference type="Pfam" id="PF08241">
    <property type="entry name" value="Methyltransf_11"/>
    <property type="match status" value="1"/>
</dbReference>
<dbReference type="InterPro" id="IPR029063">
    <property type="entry name" value="SAM-dependent_MTases_sf"/>
</dbReference>